<name>A0A8S0PZB5_OLEEU</name>
<dbReference type="AlphaFoldDB" id="A0A8S0PZB5"/>
<dbReference type="Proteomes" id="UP000594638">
    <property type="component" value="Unassembled WGS sequence"/>
</dbReference>
<accession>A0A8S0PZB5</accession>
<keyword evidence="2" id="KW-1185">Reference proteome</keyword>
<protein>
    <submittedName>
        <fullName evidence="1">Uncharacterized protein</fullName>
    </submittedName>
</protein>
<dbReference type="Gramene" id="OE9A037961T1">
    <property type="protein sequence ID" value="OE9A037961C1"/>
    <property type="gene ID" value="OE9A037961"/>
</dbReference>
<evidence type="ECO:0000313" key="2">
    <source>
        <dbReference type="Proteomes" id="UP000594638"/>
    </source>
</evidence>
<comment type="caution">
    <text evidence="1">The sequence shown here is derived from an EMBL/GenBank/DDBJ whole genome shotgun (WGS) entry which is preliminary data.</text>
</comment>
<evidence type="ECO:0000313" key="1">
    <source>
        <dbReference type="EMBL" id="CAA2960510.1"/>
    </source>
</evidence>
<reference evidence="1 2" key="1">
    <citation type="submission" date="2019-12" db="EMBL/GenBank/DDBJ databases">
        <authorList>
            <person name="Alioto T."/>
            <person name="Alioto T."/>
            <person name="Gomez Garrido J."/>
        </authorList>
    </citation>
    <scope>NUCLEOTIDE SEQUENCE [LARGE SCALE GENOMIC DNA]</scope>
</reference>
<sequence length="95" mass="11015">MDQIMDIVKEIDESKVLELHPIKKRRSSTWSSGLPLKRVSRPARILQSPFVSSEGKHSKSSDNIIVFHLYNQHSDDVDVTAVNRWFHRGYKPTNK</sequence>
<organism evidence="1 2">
    <name type="scientific">Olea europaea subsp. europaea</name>
    <dbReference type="NCBI Taxonomy" id="158383"/>
    <lineage>
        <taxon>Eukaryota</taxon>
        <taxon>Viridiplantae</taxon>
        <taxon>Streptophyta</taxon>
        <taxon>Embryophyta</taxon>
        <taxon>Tracheophyta</taxon>
        <taxon>Spermatophyta</taxon>
        <taxon>Magnoliopsida</taxon>
        <taxon>eudicotyledons</taxon>
        <taxon>Gunneridae</taxon>
        <taxon>Pentapetalae</taxon>
        <taxon>asterids</taxon>
        <taxon>lamiids</taxon>
        <taxon>Lamiales</taxon>
        <taxon>Oleaceae</taxon>
        <taxon>Oleeae</taxon>
        <taxon>Olea</taxon>
    </lineage>
</organism>
<dbReference type="EMBL" id="CACTIH010000412">
    <property type="protein sequence ID" value="CAA2960510.1"/>
    <property type="molecule type" value="Genomic_DNA"/>
</dbReference>
<gene>
    <name evidence="1" type="ORF">OLEA9_A037961</name>
</gene>
<proteinExistence type="predicted"/>